<keyword evidence="3" id="KW-1147">T=16 icosahedral capsid protein</keyword>
<sequence>MDRTADARGVGAPAGFNRGASAPPTGTILGAIEVASHRRLFDFLSTVRSDANELYDVQFDALLGSYCNTLSFVRFLDLGLSVACVCTKFPEIAYMNEGRIQFEVHQPMMARDGPHPVDRPVHHYMTKLIDRRALNAAFSIATEALALLTGEALDGTAIAEHRQRRAIQQLARNVQAVLGAFERGTADQMLHVLLEKAPPLSLLLPVQRYMAGGRLATRVARAALVAELKRSFCERSFFLAKAGDRREAVEGWLAELTGATQPSVAVSRLTHTDTGGRPVEGVLVTTAAIKQRLLQSFVRRADTEAIVPVTYGEMIVGGSNLVTALVAGKVVRGMDDIAHHLLDAQEEQLEANRRTLDEQEDAPKTARVRADLIAVGERLVFLEALEKRVYAATNVPYPLVGNTDLTFVLPLGLYNPPLERFAAHAGELAPAPGQTDPRTFPPRQLFFFGKDGQPLRLSLDGAVGTVCHPSLLNIDAALVGLNREPPAGPVNPYGAYVAAPPAAEPADQIMNLFWAGWRAQLARGAPRWAAEGRLTPEQFMQPDNANLGLELHPAFDFFVGPADVDLPGPAVPPASPGAVRATWRVANGNIPLPLCPAAFRDARGAELAAGRHALADATVAAARGAFEDRGYPTAFYLVQAAIHGSEELFGAVARLVAQCVLSYWNNSRHAAFVNDYSLVCFIATYLGGELPEECMAVYRDLVDHVAALARVVDDFTLPGPHAGPQAPRELNHLMCDPALLPPLMWDCDALARHRDLPAARNPVLRAGGGDPVFVARRDIMAADFARLGGEMIHDTAARAPGPGAFDARPLRDAEWTTHHKIYYYAVVPALSRGRCCTAGVRFERVYATVQNVIVPEVPAGEEAPVDPADPLHPLNPHQLVANTLNAMLHNGRVVVDGPALLTLQALAHHAAERTTPLLSAAGPDAGAAAASTANMAFYDGALHAGVLLMASQHRDQAVRLDEYFYPLPVGALFADHEHVVNAPQFPAELREAARAAPMVPPGFGANYYASVRQPVAQYVRESAAGANALTYALMAGYFKLSPVALYHQLRAGLHPGVAFAVLRQDRFVTENVLFAERASEAYFLGQLQVARHETGGGLGFTLTQPRGNVDLGLGYTATVASAAVRTAATDMGNLPQNFYLGRGAPPLLDHEVGAALRNAVVAGSRLGPAEPVPVFGCAQVPRHAGVDHGQQAVCEFIATPVSTDVNYFRRPCNPRGRAAGSAYAGDAEGDGEALMYDHTQGDPARPFAATANPWASQRFSYGDLLYNGAYHLNGASPAHSPCFKFFTPGEITARHRCLERLITETGAAVSTATAATDVQFKRPPGSRELVEDPCALFQEAYPTTCASDPALLRSAARAHDGGARETHLMQYLILDASPLKGVRL</sequence>
<evidence type="ECO:0000313" key="6">
    <source>
        <dbReference type="Proteomes" id="UP000243553"/>
    </source>
</evidence>
<name>A0A1S6JLN7_HSVA1</name>
<evidence type="ECO:0000256" key="4">
    <source>
        <dbReference type="ARBA" id="ARBA00022844"/>
    </source>
</evidence>
<organismHost>
    <name type="scientific">Ateles</name>
    <dbReference type="NCBI Taxonomy" id="9506"/>
</organismHost>
<evidence type="ECO:0000256" key="3">
    <source>
        <dbReference type="ARBA" id="ARBA00022680"/>
    </source>
</evidence>
<organism evidence="5 6">
    <name type="scientific">Herpesvirus ateles type 1 (strain Lennette)</name>
    <dbReference type="NCBI Taxonomy" id="35243"/>
    <lineage>
        <taxon>Viruses</taxon>
        <taxon>Duplodnaviria</taxon>
        <taxon>Heunggongvirae</taxon>
        <taxon>Peploviricota</taxon>
        <taxon>Herviviricetes</taxon>
        <taxon>Herpesvirales</taxon>
        <taxon>Orthoherpesviridae</taxon>
        <taxon>Alphaherpesvirinae</taxon>
        <taxon>Simplexvirus</taxon>
        <taxon>Simplexvirus atelinealpha1</taxon>
    </lineage>
</organism>
<dbReference type="SUPFAM" id="SSF103417">
    <property type="entry name" value="Major capsid protein VP5"/>
    <property type="match status" value="1"/>
</dbReference>
<dbReference type="KEGG" id="vg:32707814"/>
<evidence type="ECO:0000256" key="2">
    <source>
        <dbReference type="ARBA" id="ARBA00022562"/>
    </source>
</evidence>
<dbReference type="GO" id="GO:0005198">
    <property type="term" value="F:structural molecule activity"/>
    <property type="evidence" value="ECO:0007669"/>
    <property type="project" value="InterPro"/>
</dbReference>
<dbReference type="Proteomes" id="UP000243553">
    <property type="component" value="Segment"/>
</dbReference>
<keyword evidence="4" id="KW-0946">Virion</keyword>
<accession>A0A1S6JLN7</accession>
<gene>
    <name evidence="5" type="primary">UL19</name>
</gene>
<keyword evidence="2" id="KW-1048">Host nucleus</keyword>
<keyword evidence="6" id="KW-1185">Reference proteome</keyword>
<dbReference type="GO" id="GO:0039622">
    <property type="term" value="C:T=16 icosahedral viral capsid"/>
    <property type="evidence" value="ECO:0007669"/>
    <property type="project" value="UniProtKB-KW"/>
</dbReference>
<dbReference type="InterPro" id="IPR023233">
    <property type="entry name" value="Herpes_MCP_upper_sf"/>
</dbReference>
<protein>
    <submittedName>
        <fullName evidence="5">Major capsid protein VP5</fullName>
    </submittedName>
</protein>
<evidence type="ECO:0000256" key="1">
    <source>
        <dbReference type="ARBA" id="ARBA00022561"/>
    </source>
</evidence>
<dbReference type="EMBL" id="KY385637">
    <property type="protein sequence ID" value="AQS79197.1"/>
    <property type="molecule type" value="Genomic_DNA"/>
</dbReference>
<evidence type="ECO:0000313" key="5">
    <source>
        <dbReference type="EMBL" id="AQS79197.1"/>
    </source>
</evidence>
<dbReference type="InterPro" id="IPR000912">
    <property type="entry name" value="Herpes_MCP"/>
</dbReference>
<dbReference type="Pfam" id="PF03122">
    <property type="entry name" value="Herpes_MCP"/>
    <property type="match status" value="1"/>
</dbReference>
<keyword evidence="1" id="KW-0167">Capsid protein</keyword>
<proteinExistence type="predicted"/>
<dbReference type="RefSeq" id="YP_009361919.1">
    <property type="nucleotide sequence ID" value="NC_034446.1"/>
</dbReference>
<reference evidence="5 6" key="1">
    <citation type="journal article" date="2017" name="Arch. Virol.">
        <title>Sequence of the ateline alphaherpesvirus 1 (HVA1) genome.</title>
        <authorList>
            <person name="Eberle R."/>
            <person name="Black D.H."/>
        </authorList>
    </citation>
    <scope>NUCLEOTIDE SEQUENCE [LARGE SCALE GENOMIC DNA]</scope>
    <source>
        <strain evidence="5">Lennette</strain>
    </source>
</reference>
<dbReference type="PRINTS" id="PR00235">
    <property type="entry name" value="HSVCAPSIDMCP"/>
</dbReference>
<dbReference type="GeneID" id="32707814"/>